<evidence type="ECO:0000313" key="2">
    <source>
        <dbReference type="Proteomes" id="UP000232003"/>
    </source>
</evidence>
<dbReference type="AlphaFoldDB" id="A0A2K8SXC7"/>
<organism evidence="1 2">
    <name type="scientific">Nostoc flagelliforme CCNUN1</name>
    <dbReference type="NCBI Taxonomy" id="2038116"/>
    <lineage>
        <taxon>Bacteria</taxon>
        <taxon>Bacillati</taxon>
        <taxon>Cyanobacteriota</taxon>
        <taxon>Cyanophyceae</taxon>
        <taxon>Nostocales</taxon>
        <taxon>Nostocaceae</taxon>
        <taxon>Nostoc</taxon>
    </lineage>
</organism>
<proteinExistence type="predicted"/>
<accession>A0A2K8SXC7</accession>
<sequence>MPRSLIYFRYKKLSISDRENLFKLFLKNLNISQSRLKNLGIEFIIKSDRFVKVS</sequence>
<dbReference type="KEGG" id="nfl:COO91_06027"/>
<reference evidence="1 2" key="1">
    <citation type="submission" date="2017-11" db="EMBL/GenBank/DDBJ databases">
        <title>Complete genome of a free-living desiccation-tolerant cyanobacterium and its photosynthetic adaptation to extreme terrestrial habitat.</title>
        <authorList>
            <person name="Shang J."/>
        </authorList>
    </citation>
    <scope>NUCLEOTIDE SEQUENCE [LARGE SCALE GENOMIC DNA]</scope>
    <source>
        <strain evidence="1 2">CCNUN1</strain>
    </source>
</reference>
<dbReference type="Proteomes" id="UP000232003">
    <property type="component" value="Chromosome"/>
</dbReference>
<protein>
    <submittedName>
        <fullName evidence="1">Uncharacterized protein</fullName>
    </submittedName>
</protein>
<dbReference type="EMBL" id="CP024785">
    <property type="protein sequence ID" value="AUB40030.1"/>
    <property type="molecule type" value="Genomic_DNA"/>
</dbReference>
<evidence type="ECO:0000313" key="1">
    <source>
        <dbReference type="EMBL" id="AUB40030.1"/>
    </source>
</evidence>
<keyword evidence="2" id="KW-1185">Reference proteome</keyword>
<gene>
    <name evidence="1" type="ORF">COO91_06027</name>
</gene>
<name>A0A2K8SXC7_9NOSO</name>